<dbReference type="AlphaFoldDB" id="A0A9W8HVC1"/>
<comment type="catalytic activity">
    <reaction evidence="1">
        <text>3-hydroxy-2-methylpropanoyl-CoA + H2O = 3-hydroxy-2-methylpropanoate + CoA + H(+)</text>
        <dbReference type="Rhea" id="RHEA:20888"/>
        <dbReference type="ChEBI" id="CHEBI:11805"/>
        <dbReference type="ChEBI" id="CHEBI:15377"/>
        <dbReference type="ChEBI" id="CHEBI:15378"/>
        <dbReference type="ChEBI" id="CHEBI:57287"/>
        <dbReference type="ChEBI" id="CHEBI:57340"/>
        <dbReference type="EC" id="3.1.2.4"/>
    </reaction>
</comment>
<gene>
    <name evidence="5" type="primary">EHD3_2</name>
    <name evidence="5" type="ORF">H4R20_006709</name>
</gene>
<dbReference type="PANTHER" id="PTHR43176">
    <property type="entry name" value="3-HYDROXYISOBUTYRYL-COA HYDROLASE-RELATED"/>
    <property type="match status" value="1"/>
</dbReference>
<evidence type="ECO:0000313" key="6">
    <source>
        <dbReference type="Proteomes" id="UP001140094"/>
    </source>
</evidence>
<dbReference type="Gene3D" id="3.90.226.10">
    <property type="entry name" value="2-enoyl-CoA Hydratase, Chain A, domain 1"/>
    <property type="match status" value="1"/>
</dbReference>
<dbReference type="EMBL" id="JANBUO010003101">
    <property type="protein sequence ID" value="KAJ2792922.1"/>
    <property type="molecule type" value="Genomic_DNA"/>
</dbReference>
<evidence type="ECO:0000256" key="3">
    <source>
        <dbReference type="ARBA" id="ARBA00022801"/>
    </source>
</evidence>
<evidence type="ECO:0000256" key="1">
    <source>
        <dbReference type="ARBA" id="ARBA00001709"/>
    </source>
</evidence>
<keyword evidence="6" id="KW-1185">Reference proteome</keyword>
<protein>
    <recommendedName>
        <fullName evidence="2">3-hydroxyisobutyryl-CoA hydrolase</fullName>
        <ecNumber evidence="2">3.1.2.4</ecNumber>
    </recommendedName>
</protein>
<organism evidence="5 6">
    <name type="scientific">Coemansia guatemalensis</name>
    <dbReference type="NCBI Taxonomy" id="2761395"/>
    <lineage>
        <taxon>Eukaryota</taxon>
        <taxon>Fungi</taxon>
        <taxon>Fungi incertae sedis</taxon>
        <taxon>Zoopagomycota</taxon>
        <taxon>Kickxellomycotina</taxon>
        <taxon>Kickxellomycetes</taxon>
        <taxon>Kickxellales</taxon>
        <taxon>Kickxellaceae</taxon>
        <taxon>Coemansia</taxon>
    </lineage>
</organism>
<dbReference type="OrthoDB" id="1737613at2759"/>
<name>A0A9W8HVC1_9FUNG</name>
<dbReference type="GO" id="GO:0006574">
    <property type="term" value="P:L-valine catabolic process"/>
    <property type="evidence" value="ECO:0007669"/>
    <property type="project" value="TreeGrafter"/>
</dbReference>
<evidence type="ECO:0000259" key="4">
    <source>
        <dbReference type="Pfam" id="PF16113"/>
    </source>
</evidence>
<dbReference type="Pfam" id="PF16113">
    <property type="entry name" value="ECH_2"/>
    <property type="match status" value="1"/>
</dbReference>
<comment type="caution">
    <text evidence="5">The sequence shown here is derived from an EMBL/GenBank/DDBJ whole genome shotgun (WGS) entry which is preliminary data.</text>
</comment>
<dbReference type="PANTHER" id="PTHR43176:SF3">
    <property type="entry name" value="3-HYDROXYISOBUTYRYL-COA HYDROLASE, MITOCHONDRIAL"/>
    <property type="match status" value="1"/>
</dbReference>
<dbReference type="CDD" id="cd06558">
    <property type="entry name" value="crotonase-like"/>
    <property type="match status" value="1"/>
</dbReference>
<dbReference type="GO" id="GO:0003860">
    <property type="term" value="F:3-hydroxyisobutyryl-CoA hydrolase activity"/>
    <property type="evidence" value="ECO:0007669"/>
    <property type="project" value="UniProtKB-EC"/>
</dbReference>
<dbReference type="InterPro" id="IPR032259">
    <property type="entry name" value="HIBYL-CoA-H"/>
</dbReference>
<dbReference type="SUPFAM" id="SSF52096">
    <property type="entry name" value="ClpP/crotonase"/>
    <property type="match status" value="1"/>
</dbReference>
<feature type="domain" description="Enoyl-CoA hydratase/isomerase" evidence="4">
    <location>
        <begin position="10"/>
        <end position="215"/>
    </location>
</feature>
<dbReference type="Proteomes" id="UP001140094">
    <property type="component" value="Unassembled WGS sequence"/>
</dbReference>
<dbReference type="EC" id="3.1.2.4" evidence="2"/>
<feature type="non-terminal residue" evidence="5">
    <location>
        <position position="216"/>
    </location>
</feature>
<proteinExistence type="predicted"/>
<dbReference type="GO" id="GO:0005739">
    <property type="term" value="C:mitochondrion"/>
    <property type="evidence" value="ECO:0007669"/>
    <property type="project" value="TreeGrafter"/>
</dbReference>
<dbReference type="InterPro" id="IPR045004">
    <property type="entry name" value="ECH_dom"/>
</dbReference>
<keyword evidence="3 5" id="KW-0378">Hydrolase</keyword>
<evidence type="ECO:0000313" key="5">
    <source>
        <dbReference type="EMBL" id="KAJ2792922.1"/>
    </source>
</evidence>
<accession>A0A9W8HVC1</accession>
<dbReference type="InterPro" id="IPR029045">
    <property type="entry name" value="ClpP/crotonase-like_dom_sf"/>
</dbReference>
<sequence>MKAWKEGDFATAMSFAINQYRLDHYIATYKKPIVAMLNGYTMGGGVGISMNASFCIADETTVFAMPEVKIGHFPDVGASFFLPRMDGQTGIYLGLTGERLKGRDLLYAGIATHYVPSERYQMLEQKLQGLGTSSYDAINKAIEEFVAQPEDNGIEYSLAAVRDAIDRCFRHNTIEEIIAALEQESESQSEVHASWAKKTLGQLNSTSPSSLKLSLA</sequence>
<reference evidence="5" key="1">
    <citation type="submission" date="2022-07" db="EMBL/GenBank/DDBJ databases">
        <title>Phylogenomic reconstructions and comparative analyses of Kickxellomycotina fungi.</title>
        <authorList>
            <person name="Reynolds N.K."/>
            <person name="Stajich J.E."/>
            <person name="Barry K."/>
            <person name="Grigoriev I.V."/>
            <person name="Crous P."/>
            <person name="Smith M.E."/>
        </authorList>
    </citation>
    <scope>NUCLEOTIDE SEQUENCE</scope>
    <source>
        <strain evidence="5">NRRL 1565</strain>
    </source>
</reference>
<evidence type="ECO:0000256" key="2">
    <source>
        <dbReference type="ARBA" id="ARBA00011915"/>
    </source>
</evidence>